<evidence type="ECO:0000313" key="9">
    <source>
        <dbReference type="Proteomes" id="UP000199452"/>
    </source>
</evidence>
<dbReference type="PANTHER" id="PTHR36115">
    <property type="entry name" value="PROLINE-RICH ANTIGEN HOMOLOG-RELATED"/>
    <property type="match status" value="1"/>
</dbReference>
<evidence type="ECO:0000313" key="8">
    <source>
        <dbReference type="EMBL" id="SDB84742.1"/>
    </source>
</evidence>
<evidence type="ECO:0000256" key="4">
    <source>
        <dbReference type="ARBA" id="ARBA00022989"/>
    </source>
</evidence>
<dbReference type="Pfam" id="PF06271">
    <property type="entry name" value="RDD"/>
    <property type="match status" value="1"/>
</dbReference>
<evidence type="ECO:0000259" key="7">
    <source>
        <dbReference type="Pfam" id="PF06271"/>
    </source>
</evidence>
<keyword evidence="9" id="KW-1185">Reference proteome</keyword>
<dbReference type="PANTHER" id="PTHR36115:SF9">
    <property type="entry name" value="LMO1584 PROTEIN"/>
    <property type="match status" value="1"/>
</dbReference>
<evidence type="ECO:0000256" key="2">
    <source>
        <dbReference type="ARBA" id="ARBA00022475"/>
    </source>
</evidence>
<dbReference type="Proteomes" id="UP000199452">
    <property type="component" value="Unassembled WGS sequence"/>
</dbReference>
<evidence type="ECO:0000256" key="6">
    <source>
        <dbReference type="SAM" id="Phobius"/>
    </source>
</evidence>
<dbReference type="STRING" id="1640674.SAMN05216323_100380"/>
<dbReference type="AlphaFoldDB" id="A0A1G6GRS4"/>
<gene>
    <name evidence="8" type="ORF">SAMN05216323_100380</name>
</gene>
<evidence type="ECO:0000256" key="1">
    <source>
        <dbReference type="ARBA" id="ARBA00004651"/>
    </source>
</evidence>
<keyword evidence="5 6" id="KW-0472">Membrane</keyword>
<feature type="domain" description="RDD" evidence="7">
    <location>
        <begin position="11"/>
        <end position="155"/>
    </location>
</feature>
<proteinExistence type="predicted"/>
<reference evidence="8 9" key="1">
    <citation type="submission" date="2016-09" db="EMBL/GenBank/DDBJ databases">
        <authorList>
            <person name="Capua I."/>
            <person name="De Benedictis P."/>
            <person name="Joannis T."/>
            <person name="Lombin L.H."/>
            <person name="Cattoli G."/>
        </authorList>
    </citation>
    <scope>NUCLEOTIDE SEQUENCE [LARGE SCALE GENOMIC DNA]</scope>
    <source>
        <strain evidence="8 9">A7P-90m</strain>
    </source>
</reference>
<dbReference type="InterPro" id="IPR010432">
    <property type="entry name" value="RDD"/>
</dbReference>
<dbReference type="GO" id="GO:0005886">
    <property type="term" value="C:plasma membrane"/>
    <property type="evidence" value="ECO:0007669"/>
    <property type="project" value="UniProtKB-SubCell"/>
</dbReference>
<feature type="transmembrane region" description="Helical" evidence="6">
    <location>
        <begin position="26"/>
        <end position="48"/>
    </location>
</feature>
<organism evidence="8 9">
    <name type="scientific">Williamwhitmania taraxaci</name>
    <dbReference type="NCBI Taxonomy" id="1640674"/>
    <lineage>
        <taxon>Bacteria</taxon>
        <taxon>Pseudomonadati</taxon>
        <taxon>Bacteroidota</taxon>
        <taxon>Bacteroidia</taxon>
        <taxon>Bacteroidales</taxon>
        <taxon>Williamwhitmaniaceae</taxon>
        <taxon>Williamwhitmania</taxon>
    </lineage>
</organism>
<feature type="transmembrane region" description="Helical" evidence="6">
    <location>
        <begin position="60"/>
        <end position="86"/>
    </location>
</feature>
<dbReference type="InterPro" id="IPR051791">
    <property type="entry name" value="Pra-immunoreactive"/>
</dbReference>
<keyword evidence="3 6" id="KW-0812">Transmembrane</keyword>
<comment type="subcellular location">
    <subcellularLocation>
        <location evidence="1">Cell membrane</location>
        <topology evidence="1">Multi-pass membrane protein</topology>
    </subcellularLocation>
</comment>
<dbReference type="RefSeq" id="WP_092434762.1">
    <property type="nucleotide sequence ID" value="NZ_FMYP01000003.1"/>
</dbReference>
<name>A0A1G6GRS4_9BACT</name>
<accession>A0A1G6GRS4</accession>
<keyword evidence="2" id="KW-1003">Cell membrane</keyword>
<evidence type="ECO:0000256" key="5">
    <source>
        <dbReference type="ARBA" id="ARBA00023136"/>
    </source>
</evidence>
<dbReference type="EMBL" id="FMYP01000003">
    <property type="protein sequence ID" value="SDB84742.1"/>
    <property type="molecule type" value="Genomic_DNA"/>
</dbReference>
<evidence type="ECO:0000256" key="3">
    <source>
        <dbReference type="ARBA" id="ARBA00022692"/>
    </source>
</evidence>
<keyword evidence="4 6" id="KW-1133">Transmembrane helix</keyword>
<protein>
    <submittedName>
        <fullName evidence="8">Uncharacterized membrane protein YckC, RDD family</fullName>
    </submittedName>
</protein>
<sequence>MELIEKTEPKYAGFWLRFVANIIDQLLLQTVIVIFTLPLIFGMVTGIITASKEQGDASKAIAIISVVMGFVALLFAVSLIVGWLYYAIMESSKQQGTLGKMALGIKVTDIEGNKITFTRATGRYFGKIISNMTIYIGYIMAGFTVKKQALHDIIADCLVIKKDN</sequence>
<dbReference type="OrthoDB" id="9793824at2"/>